<name>A0A9P8FLC3_AURME</name>
<evidence type="ECO:0000313" key="2">
    <source>
        <dbReference type="EMBL" id="KAG9977931.1"/>
    </source>
</evidence>
<reference evidence="2" key="2">
    <citation type="submission" date="2021-08" db="EMBL/GenBank/DDBJ databases">
        <authorList>
            <person name="Gostincar C."/>
            <person name="Sun X."/>
            <person name="Song Z."/>
            <person name="Gunde-Cimerman N."/>
        </authorList>
    </citation>
    <scope>NUCLEOTIDE SEQUENCE</scope>
    <source>
        <strain evidence="2">EXF-9298</strain>
    </source>
</reference>
<evidence type="ECO:0000256" key="1">
    <source>
        <dbReference type="SAM" id="MobiDB-lite"/>
    </source>
</evidence>
<feature type="non-terminal residue" evidence="2">
    <location>
        <position position="560"/>
    </location>
</feature>
<protein>
    <submittedName>
        <fullName evidence="2">Uncharacterized protein</fullName>
    </submittedName>
</protein>
<proteinExistence type="predicted"/>
<accession>A0A9P8FLC3</accession>
<sequence length="560" mass="61350">MAGVKNVRTRVLYRLEPNSVGAVATADLQNNVASPQRLVRDASQVPSAVPLAPRPSALPSTQVVAGPSVPTPSQVQRQHQSLRARADAGETEARLQMMSPADVEWELRNHGLPDKPDVSIWDYLNNPGPDVSPIQAASDLLAAAADRAESASVQAAYIWRWVKINNLWDTHPDPNLRSEQAFIDSVANHKVVKVMVVVGTSAQWSKENHRQSIAEKWGDDWLDTIPASMRPAESVKDLSKRMLSEVAITSANVPDQQQAVIGWRLAIERRLDPANRPPRTRILKTCKLIPEDVKFFNSTMNASASSVWEDVLELMPVVPITPQQKPTSAVHTKDSSRKRKRIESDDLTIANPGPEPTADTEGLDTGPQDAAAAADTIHRDGESRIKKVRGHRVIEPVTPPCDSPTADLLQLLEDIPLSSFDNKAVTPAGGSANATTCDGPEFARLFAKFAEIYAYFEKHGTSSSELVRNCCDSCRDYALRALACLKADLVPSVAGLEQVRRHAFGNQEVAPSQTHDGTAQQPAFHLRKSNHLLRVVQDSSDEESEEMTMKITKQTMDLVS</sequence>
<dbReference type="Proteomes" id="UP000729357">
    <property type="component" value="Unassembled WGS sequence"/>
</dbReference>
<dbReference type="AlphaFoldDB" id="A0A9P8FLC3"/>
<feature type="region of interest" description="Disordered" evidence="1">
    <location>
        <begin position="44"/>
        <end position="78"/>
    </location>
</feature>
<reference evidence="2" key="1">
    <citation type="journal article" date="2021" name="J Fungi (Basel)">
        <title>Virulence traits and population genomics of the black yeast Aureobasidium melanogenum.</title>
        <authorList>
            <person name="Cernosa A."/>
            <person name="Sun X."/>
            <person name="Gostincar C."/>
            <person name="Fang C."/>
            <person name="Gunde-Cimerman N."/>
            <person name="Song Z."/>
        </authorList>
    </citation>
    <scope>NUCLEOTIDE SEQUENCE</scope>
    <source>
        <strain evidence="2">EXF-9298</strain>
    </source>
</reference>
<keyword evidence="3" id="KW-1185">Reference proteome</keyword>
<dbReference type="EMBL" id="JAHFXS010001366">
    <property type="protein sequence ID" value="KAG9977931.1"/>
    <property type="molecule type" value="Genomic_DNA"/>
</dbReference>
<feature type="region of interest" description="Disordered" evidence="1">
    <location>
        <begin position="323"/>
        <end position="381"/>
    </location>
</feature>
<comment type="caution">
    <text evidence="2">The sequence shown here is derived from an EMBL/GenBank/DDBJ whole genome shotgun (WGS) entry which is preliminary data.</text>
</comment>
<evidence type="ECO:0000313" key="3">
    <source>
        <dbReference type="Proteomes" id="UP000729357"/>
    </source>
</evidence>
<gene>
    <name evidence="2" type="ORF">KCU98_g9748</name>
</gene>
<organism evidence="2 3">
    <name type="scientific">Aureobasidium melanogenum</name>
    <name type="common">Aureobasidium pullulans var. melanogenum</name>
    <dbReference type="NCBI Taxonomy" id="46634"/>
    <lineage>
        <taxon>Eukaryota</taxon>
        <taxon>Fungi</taxon>
        <taxon>Dikarya</taxon>
        <taxon>Ascomycota</taxon>
        <taxon>Pezizomycotina</taxon>
        <taxon>Dothideomycetes</taxon>
        <taxon>Dothideomycetidae</taxon>
        <taxon>Dothideales</taxon>
        <taxon>Saccotheciaceae</taxon>
        <taxon>Aureobasidium</taxon>
    </lineage>
</organism>